<gene>
    <name evidence="5" type="ordered locus">AARI_32300</name>
</gene>
<keyword evidence="1" id="KW-0805">Transcription regulation</keyword>
<organism evidence="5 6">
    <name type="scientific">Glutamicibacter arilaitensis (strain DSM 16368 / CIP 108037 / IAM 15318 / JCM 13566 / NCIMB 14258 / Re117)</name>
    <name type="common">Arthrobacter arilaitensis</name>
    <dbReference type="NCBI Taxonomy" id="861360"/>
    <lineage>
        <taxon>Bacteria</taxon>
        <taxon>Bacillati</taxon>
        <taxon>Actinomycetota</taxon>
        <taxon>Actinomycetes</taxon>
        <taxon>Micrococcales</taxon>
        <taxon>Micrococcaceae</taxon>
        <taxon>Glutamicibacter</taxon>
    </lineage>
</organism>
<dbReference type="Pfam" id="PF00196">
    <property type="entry name" value="GerE"/>
    <property type="match status" value="1"/>
</dbReference>
<dbReference type="PRINTS" id="PR00038">
    <property type="entry name" value="HTHLUXR"/>
</dbReference>
<evidence type="ECO:0000256" key="1">
    <source>
        <dbReference type="ARBA" id="ARBA00023015"/>
    </source>
</evidence>
<reference evidence="6" key="1">
    <citation type="journal article" date="2010" name="PLoS ONE">
        <title>The Arthrobacter arilaitensis Re117 genome sequence reveals its genetic adaptation to the surface of cheese.</title>
        <authorList>
            <person name="Monnet C."/>
            <person name="Loux V."/>
            <person name="Gibrat J.F."/>
            <person name="Spinnler E."/>
            <person name="Barbe V."/>
            <person name="Vacherie B."/>
            <person name="Gavory F."/>
            <person name="Gourbeyre E."/>
            <person name="Siguier P."/>
            <person name="Chandler M."/>
            <person name="Elleuch R."/>
            <person name="Irlinger F."/>
            <person name="Vallaeys T."/>
        </authorList>
    </citation>
    <scope>NUCLEOTIDE SEQUENCE</scope>
    <source>
        <strain evidence="6">DSM 16368 / CIP 108037 / IAM 15318 / JCM 13566 / Re117</strain>
    </source>
</reference>
<accession>A0ABM9Q1A7</accession>
<evidence type="ECO:0000259" key="4">
    <source>
        <dbReference type="PROSITE" id="PS50043"/>
    </source>
</evidence>
<protein>
    <submittedName>
        <fullName evidence="5">Helix-turn-helix domain-containing protein</fullName>
    </submittedName>
</protein>
<dbReference type="SMART" id="SM00421">
    <property type="entry name" value="HTH_LUXR"/>
    <property type="match status" value="1"/>
</dbReference>
<dbReference type="InterPro" id="IPR000792">
    <property type="entry name" value="Tscrpt_reg_LuxR_C"/>
</dbReference>
<dbReference type="InterPro" id="IPR016032">
    <property type="entry name" value="Sig_transdc_resp-reg_C-effctor"/>
</dbReference>
<dbReference type="Gene3D" id="1.10.10.10">
    <property type="entry name" value="Winged helix-like DNA-binding domain superfamily/Winged helix DNA-binding domain"/>
    <property type="match status" value="1"/>
</dbReference>
<reference evidence="6" key="2">
    <citation type="submission" date="2010-07" db="EMBL/GenBank/DDBJ databases">
        <title>Complete genome sequence of Arthrobacter arilaitensis (strain DSM 16368 / CIP 108037 / JCM 13566 / Re117).</title>
        <authorList>
            <person name="Genoscope."/>
        </authorList>
    </citation>
    <scope>NUCLEOTIDE SEQUENCE [LARGE SCALE GENOMIC DNA]</scope>
    <source>
        <strain evidence="6">DSM 16368 / CIP 108037 / IAM 15318 / JCM 13566 / Re117</strain>
    </source>
</reference>
<evidence type="ECO:0000256" key="3">
    <source>
        <dbReference type="ARBA" id="ARBA00023163"/>
    </source>
</evidence>
<dbReference type="PANTHER" id="PTHR44688:SF16">
    <property type="entry name" value="DNA-BINDING TRANSCRIPTIONAL ACTIVATOR DEVR_DOSR"/>
    <property type="match status" value="1"/>
</dbReference>
<name>A0ABM9Q1A7_GLUAR</name>
<dbReference type="Proteomes" id="UP000006878">
    <property type="component" value="Chromosome"/>
</dbReference>
<dbReference type="InterPro" id="IPR036388">
    <property type="entry name" value="WH-like_DNA-bd_sf"/>
</dbReference>
<dbReference type="PANTHER" id="PTHR44688">
    <property type="entry name" value="DNA-BINDING TRANSCRIPTIONAL ACTIVATOR DEVR_DOSR"/>
    <property type="match status" value="1"/>
</dbReference>
<keyword evidence="6" id="KW-1185">Reference proteome</keyword>
<feature type="domain" description="HTH luxR-type" evidence="4">
    <location>
        <begin position="325"/>
        <end position="390"/>
    </location>
</feature>
<keyword evidence="3" id="KW-0804">Transcription</keyword>
<sequence length="391" mass="42517">MYVQSGEAALRMRNALHKAYAANAVRPTLAALAQAQAGNSLFMAGLGTEAQQSYELALESARRTGNAFLLSGSAGKLALLHALKGNAAAAAGYLSEHEQHLSQVSRDIASVDREAILARACLALRTLDAELVRFELSKLPRTPDMNELWPVHAYLLAAEKIILGLPSAAEKLILQLRRQRSASSRAPLARGLLDDILAAVALLERSYFSEEFDRSAIDPALLAVKNLVDGDPDAAMAQLRHGRESMGLRVGSNLAKYAEIIARSAAGPTGESVAMIRLIHEDSGGLYEIAMLKLIPGWTAIGSLLELAPEFDHRLTRLAGEQHSGPVARPALTPREREVLWHLREGKSRKEIAEETFRSENTIKTQIRSLYRKLGATSLEQMLLQARTLGL</sequence>
<dbReference type="PROSITE" id="PS50043">
    <property type="entry name" value="HTH_LUXR_2"/>
    <property type="match status" value="1"/>
</dbReference>
<proteinExistence type="predicted"/>
<evidence type="ECO:0000313" key="6">
    <source>
        <dbReference type="Proteomes" id="UP000006878"/>
    </source>
</evidence>
<dbReference type="SUPFAM" id="SSF46894">
    <property type="entry name" value="C-terminal effector domain of the bipartite response regulators"/>
    <property type="match status" value="1"/>
</dbReference>
<dbReference type="CDD" id="cd06170">
    <property type="entry name" value="LuxR_C_like"/>
    <property type="match status" value="1"/>
</dbReference>
<dbReference type="EMBL" id="FQ311875">
    <property type="protein sequence ID" value="CBT77430.1"/>
    <property type="molecule type" value="Genomic_DNA"/>
</dbReference>
<evidence type="ECO:0000313" key="5">
    <source>
        <dbReference type="EMBL" id="CBT77430.1"/>
    </source>
</evidence>
<evidence type="ECO:0000256" key="2">
    <source>
        <dbReference type="ARBA" id="ARBA00023125"/>
    </source>
</evidence>
<keyword evidence="2" id="KW-0238">DNA-binding</keyword>